<evidence type="ECO:0000313" key="1">
    <source>
        <dbReference type="EMBL" id="AUJ26215.1"/>
    </source>
</evidence>
<evidence type="ECO:0000313" key="4">
    <source>
        <dbReference type="Proteomes" id="UP001356080"/>
    </source>
</evidence>
<dbReference type="EMBL" id="CP018622">
    <property type="protein sequence ID" value="AUJ26215.1"/>
    <property type="molecule type" value="Genomic_DNA"/>
</dbReference>
<keyword evidence="4" id="KW-1185">Reference proteome</keyword>
<dbReference type="Proteomes" id="UP001356080">
    <property type="component" value="Unassembled WGS sequence"/>
</dbReference>
<name>A0A2K9J3G5_9BACI</name>
<reference evidence="2 4" key="3">
    <citation type="submission" date="2024-01" db="EMBL/GenBank/DDBJ databases">
        <title>Survival strategy associated with biotechnological potential of Virgibacillus dokdonensis T4.6 isolated from salt-fermented shrimp paste.</title>
        <authorList>
            <person name="Doan T.V."/>
            <person name="Quach N.T."/>
            <person name="Phi Q.-T."/>
        </authorList>
    </citation>
    <scope>NUCLEOTIDE SEQUENCE [LARGE SCALE GENOMIC DNA]</scope>
    <source>
        <strain evidence="2 4">T4.6</strain>
    </source>
</reference>
<dbReference type="EMBL" id="JAZHPM010000011">
    <property type="protein sequence ID" value="MEF2292005.1"/>
    <property type="molecule type" value="Genomic_DNA"/>
</dbReference>
<evidence type="ECO:0000313" key="2">
    <source>
        <dbReference type="EMBL" id="MEF2292005.1"/>
    </source>
</evidence>
<evidence type="ECO:0000313" key="3">
    <source>
        <dbReference type="Proteomes" id="UP000234237"/>
    </source>
</evidence>
<dbReference type="KEGG" id="vpn:A21D_03175"/>
<reference evidence="3" key="2">
    <citation type="submission" date="2016-11" db="EMBL/GenBank/DDBJ databases">
        <title>Complete genome sequence of Virgibacillus pantothenticus 21D, a halophilic bacterium isolated from the deep hypersaline anoxic basin Discovery in the Mediterranean Sea.</title>
        <authorList>
            <person name="Zeaiter Z."/>
            <person name="Booth J.M."/>
            <person name="Prosdocimi E.M."/>
            <person name="Mapelli F."/>
            <person name="Fusi M."/>
            <person name="Daffonchio D."/>
            <person name="Borin S."/>
            <person name="Crotti E."/>
        </authorList>
    </citation>
    <scope>NUCLEOTIDE SEQUENCE [LARGE SCALE GENOMIC DNA]</scope>
    <source>
        <strain evidence="3">21D</strain>
    </source>
</reference>
<dbReference type="AlphaFoldDB" id="A0A2K9J3G5"/>
<gene>
    <name evidence="1" type="ORF">A21D_03175</name>
    <name evidence="2" type="ORF">V2W34_08235</name>
</gene>
<dbReference type="Proteomes" id="UP000234237">
    <property type="component" value="Chromosome"/>
</dbReference>
<sequence length="103" mass="11175">MARAIIVLLLLAVCFLAGVVYGNNGVDQEKADSIFQAQDVIGSDELDNEKDIKSVAERNPEQQVQPDVPAPSTEKTASVLEASITGFFEAVVTILYQIAELFF</sequence>
<protein>
    <submittedName>
        <fullName evidence="1">Uncharacterized protein</fullName>
    </submittedName>
</protein>
<dbReference type="RefSeq" id="WP_077703499.1">
    <property type="nucleotide sequence ID" value="NZ_CP018622.1"/>
</dbReference>
<organism evidence="1 3">
    <name type="scientific">Virgibacillus dokdonensis</name>
    <dbReference type="NCBI Taxonomy" id="302167"/>
    <lineage>
        <taxon>Bacteria</taxon>
        <taxon>Bacillati</taxon>
        <taxon>Bacillota</taxon>
        <taxon>Bacilli</taxon>
        <taxon>Bacillales</taxon>
        <taxon>Bacillaceae</taxon>
        <taxon>Virgibacillus</taxon>
    </lineage>
</organism>
<proteinExistence type="predicted"/>
<accession>A0A2K9J3G5</accession>
<reference evidence="1" key="1">
    <citation type="submission" date="2016-11" db="EMBL/GenBank/DDBJ databases">
        <title>Complete genome sequence of Virgibacillus dokdonensis 21D, a halophilic bacterium isolated from the deep hypersaline anoxic basin Discovery in the Mediterranean Sea.</title>
        <authorList>
            <person name="Zeaiter Z."/>
            <person name="Booth J.M."/>
            <person name="Prosdocimi E.M."/>
            <person name="Mapelli F."/>
            <person name="Fusi M."/>
            <person name="Daffonchio D."/>
            <person name="Borin S."/>
            <person name="Crotti E."/>
        </authorList>
    </citation>
    <scope>NUCLEOTIDE SEQUENCE</scope>
    <source>
        <strain evidence="1">21D</strain>
    </source>
</reference>